<dbReference type="EMBL" id="JASXSV010000005">
    <property type="protein sequence ID" value="MDP0588524.1"/>
    <property type="molecule type" value="Genomic_DNA"/>
</dbReference>
<name>A0AA90SSJ1_9GAMM</name>
<sequence length="42" mass="5014">MTQKTVAASLFYFLDFSYQYTRWEDDKHHEPRLLSNCVSDGL</sequence>
<protein>
    <submittedName>
        <fullName evidence="1">Uncharacterized protein</fullName>
    </submittedName>
</protein>
<dbReference type="AlphaFoldDB" id="A0AA90SSJ1"/>
<comment type="caution">
    <text evidence="1">The sequence shown here is derived from an EMBL/GenBank/DDBJ whole genome shotgun (WGS) entry which is preliminary data.</text>
</comment>
<proteinExistence type="predicted"/>
<dbReference type="Proteomes" id="UP001178148">
    <property type="component" value="Unassembled WGS sequence"/>
</dbReference>
<evidence type="ECO:0000313" key="2">
    <source>
        <dbReference type="Proteomes" id="UP001178148"/>
    </source>
</evidence>
<reference evidence="1 2" key="1">
    <citation type="journal article" date="2023" name="bioRxiv">
        <title>An intranuclear bacterial parasite of deep-sea mussels expresses apoptosis inhibitors acquired from its host.</title>
        <authorList>
            <person name="Gonzalez Porras M.A."/>
            <person name="Assie A."/>
            <person name="Tietjen M."/>
            <person name="Violette M."/>
            <person name="Kleiner M."/>
            <person name="Gruber-Vodicka H."/>
            <person name="Dubilier N."/>
            <person name="Leisch N."/>
        </authorList>
    </citation>
    <scope>NUCLEOTIDE SEQUENCE [LARGE SCALE GENOMIC DNA]</scope>
    <source>
        <strain evidence="1">IAP13</strain>
    </source>
</reference>
<keyword evidence="2" id="KW-1185">Reference proteome</keyword>
<organism evidence="1 2">
    <name type="scientific">Candidatus Endonucleibacter bathymodioli</name>
    <dbReference type="NCBI Taxonomy" id="539814"/>
    <lineage>
        <taxon>Bacteria</taxon>
        <taxon>Pseudomonadati</taxon>
        <taxon>Pseudomonadota</taxon>
        <taxon>Gammaproteobacteria</taxon>
        <taxon>Oceanospirillales</taxon>
        <taxon>Endozoicomonadaceae</taxon>
        <taxon>Candidatus Endonucleibacter</taxon>
    </lineage>
</organism>
<accession>A0AA90SSJ1</accession>
<evidence type="ECO:0000313" key="1">
    <source>
        <dbReference type="EMBL" id="MDP0588524.1"/>
    </source>
</evidence>
<gene>
    <name evidence="1" type="ORF">QS748_04770</name>
</gene>